<dbReference type="EMBL" id="JADEXQ010000037">
    <property type="protein sequence ID" value="MBE9030486.1"/>
    <property type="molecule type" value="Genomic_DNA"/>
</dbReference>
<evidence type="ECO:0000256" key="6">
    <source>
        <dbReference type="ARBA" id="ARBA00022777"/>
    </source>
</evidence>
<feature type="transmembrane region" description="Helical" evidence="9">
    <location>
        <begin position="52"/>
        <end position="69"/>
    </location>
</feature>
<keyword evidence="3" id="KW-0597">Phosphoprotein</keyword>
<dbReference type="EC" id="2.7.13.3" evidence="2"/>
<keyword evidence="7" id="KW-0067">ATP-binding</keyword>
<dbReference type="GO" id="GO:0000155">
    <property type="term" value="F:phosphorelay sensor kinase activity"/>
    <property type="evidence" value="ECO:0007669"/>
    <property type="project" value="InterPro"/>
</dbReference>
<comment type="catalytic activity">
    <reaction evidence="1">
        <text>ATP + protein L-histidine = ADP + protein N-phospho-L-histidine.</text>
        <dbReference type="EC" id="2.7.13.3"/>
    </reaction>
</comment>
<keyword evidence="9" id="KW-0812">Transmembrane</keyword>
<dbReference type="InterPro" id="IPR036890">
    <property type="entry name" value="HATPase_C_sf"/>
</dbReference>
<evidence type="ECO:0000256" key="4">
    <source>
        <dbReference type="ARBA" id="ARBA00022679"/>
    </source>
</evidence>
<evidence type="ECO:0000259" key="10">
    <source>
        <dbReference type="Pfam" id="PF02518"/>
    </source>
</evidence>
<dbReference type="GO" id="GO:0046983">
    <property type="term" value="F:protein dimerization activity"/>
    <property type="evidence" value="ECO:0007669"/>
    <property type="project" value="InterPro"/>
</dbReference>
<keyword evidence="5" id="KW-0547">Nucleotide-binding</keyword>
<dbReference type="Gene3D" id="3.30.565.10">
    <property type="entry name" value="Histidine kinase-like ATPase, C-terminal domain"/>
    <property type="match status" value="1"/>
</dbReference>
<reference evidence="12" key="1">
    <citation type="submission" date="2020-10" db="EMBL/GenBank/DDBJ databases">
        <authorList>
            <person name="Castelo-Branco R."/>
            <person name="Eusebio N."/>
            <person name="Adriana R."/>
            <person name="Vieira A."/>
            <person name="Brugerolle De Fraissinette N."/>
            <person name="Rezende De Castro R."/>
            <person name="Schneider M.P."/>
            <person name="Vasconcelos V."/>
            <person name="Leao P.N."/>
        </authorList>
    </citation>
    <scope>NUCLEOTIDE SEQUENCE</scope>
    <source>
        <strain evidence="12">LEGE 11480</strain>
    </source>
</reference>
<evidence type="ECO:0000313" key="12">
    <source>
        <dbReference type="EMBL" id="MBE9030486.1"/>
    </source>
</evidence>
<evidence type="ECO:0000256" key="2">
    <source>
        <dbReference type="ARBA" id="ARBA00012438"/>
    </source>
</evidence>
<dbReference type="GO" id="GO:0005524">
    <property type="term" value="F:ATP binding"/>
    <property type="evidence" value="ECO:0007669"/>
    <property type="project" value="UniProtKB-KW"/>
</dbReference>
<organism evidence="12 13">
    <name type="scientific">Romeriopsis navalis LEGE 11480</name>
    <dbReference type="NCBI Taxonomy" id="2777977"/>
    <lineage>
        <taxon>Bacteria</taxon>
        <taxon>Bacillati</taxon>
        <taxon>Cyanobacteriota</taxon>
        <taxon>Cyanophyceae</taxon>
        <taxon>Leptolyngbyales</taxon>
        <taxon>Leptolyngbyaceae</taxon>
        <taxon>Romeriopsis</taxon>
        <taxon>Romeriopsis navalis</taxon>
    </lineage>
</organism>
<keyword evidence="9" id="KW-1133">Transmembrane helix</keyword>
<evidence type="ECO:0000256" key="8">
    <source>
        <dbReference type="ARBA" id="ARBA00023012"/>
    </source>
</evidence>
<evidence type="ECO:0000256" key="5">
    <source>
        <dbReference type="ARBA" id="ARBA00022741"/>
    </source>
</evidence>
<dbReference type="Pfam" id="PF02518">
    <property type="entry name" value="HATPase_c"/>
    <property type="match status" value="1"/>
</dbReference>
<evidence type="ECO:0000256" key="7">
    <source>
        <dbReference type="ARBA" id="ARBA00022840"/>
    </source>
</evidence>
<keyword evidence="13" id="KW-1185">Reference proteome</keyword>
<keyword evidence="8" id="KW-0902">Two-component regulatory system</keyword>
<dbReference type="PANTHER" id="PTHR24421:SF10">
    <property type="entry name" value="NITRATE_NITRITE SENSOR PROTEIN NARQ"/>
    <property type="match status" value="1"/>
</dbReference>
<feature type="domain" description="Signal transduction histidine kinase subgroup 3 dimerisation and phosphoacceptor" evidence="11">
    <location>
        <begin position="228"/>
        <end position="293"/>
    </location>
</feature>
<dbReference type="InterPro" id="IPR011712">
    <property type="entry name" value="Sig_transdc_His_kin_sub3_dim/P"/>
</dbReference>
<keyword evidence="9" id="KW-0472">Membrane</keyword>
<feature type="transmembrane region" description="Helical" evidence="9">
    <location>
        <begin position="81"/>
        <end position="102"/>
    </location>
</feature>
<evidence type="ECO:0000256" key="1">
    <source>
        <dbReference type="ARBA" id="ARBA00000085"/>
    </source>
</evidence>
<evidence type="ECO:0000256" key="9">
    <source>
        <dbReference type="SAM" id="Phobius"/>
    </source>
</evidence>
<dbReference type="RefSeq" id="WP_264325314.1">
    <property type="nucleotide sequence ID" value="NZ_JADEXQ010000037.1"/>
</dbReference>
<feature type="transmembrane region" description="Helical" evidence="9">
    <location>
        <begin position="12"/>
        <end position="32"/>
    </location>
</feature>
<accession>A0A928VKZ5</accession>
<keyword evidence="6 12" id="KW-0418">Kinase</keyword>
<evidence type="ECO:0000313" key="13">
    <source>
        <dbReference type="Proteomes" id="UP000625316"/>
    </source>
</evidence>
<dbReference type="PANTHER" id="PTHR24421">
    <property type="entry name" value="NITRATE/NITRITE SENSOR PROTEIN NARX-RELATED"/>
    <property type="match status" value="1"/>
</dbReference>
<dbReference type="InterPro" id="IPR003594">
    <property type="entry name" value="HATPase_dom"/>
</dbReference>
<dbReference type="InterPro" id="IPR050482">
    <property type="entry name" value="Sensor_HK_TwoCompSys"/>
</dbReference>
<gene>
    <name evidence="12" type="ORF">IQ266_12165</name>
</gene>
<dbReference type="Gene3D" id="1.20.5.1930">
    <property type="match status" value="1"/>
</dbReference>
<dbReference type="GO" id="GO:0016020">
    <property type="term" value="C:membrane"/>
    <property type="evidence" value="ECO:0007669"/>
    <property type="project" value="InterPro"/>
</dbReference>
<dbReference type="Pfam" id="PF07730">
    <property type="entry name" value="HisKA_3"/>
    <property type="match status" value="1"/>
</dbReference>
<dbReference type="AlphaFoldDB" id="A0A928VKZ5"/>
<sequence length="442" mass="48611">MNHSTNLLYHRYRFIALVVYIAVLVTGIADWLYGGLGPRSLVIAPDFDRFCIFALSVLLLIVIELLSLGQADFDKRQPGRLLPFLLRLCLFVSACAVTDLFYSPILFLPILLYCHFAVSKRLSYGIAICGVVTLFGLSVANIGGISAKPPPPPVTNHMRPPSKPIGGLIDRSAGALITVLFTLLLARAMSQATAAQQKLTDLLSNLEASHTQLQSYATQVADLAASEERNRLARNIHDSLGHHLAAISIQLAKAHAYRDRDPIRANEAITYAQHTVQDALKDVRESVSSLRQNGDAFAFHTALQDLLQRMEHSDLILTLHQTGDSSHYGQLKLLILYRVIQEGLTNVHKHAKASHVMIILHFGPHFAHLELADNGVGFNVSVWQEHAHEPSTYGLIGLKERLTLVGGSLEISSQSTGTKLKVKLPQTNQPVSFSPTPAYDHQ</sequence>
<proteinExistence type="predicted"/>
<dbReference type="CDD" id="cd16917">
    <property type="entry name" value="HATPase_UhpB-NarQ-NarX-like"/>
    <property type="match status" value="1"/>
</dbReference>
<feature type="transmembrane region" description="Helical" evidence="9">
    <location>
        <begin position="122"/>
        <end position="147"/>
    </location>
</feature>
<keyword evidence="4" id="KW-0808">Transferase</keyword>
<evidence type="ECO:0000256" key="3">
    <source>
        <dbReference type="ARBA" id="ARBA00022553"/>
    </source>
</evidence>
<name>A0A928VKZ5_9CYAN</name>
<protein>
    <recommendedName>
        <fullName evidence="2">histidine kinase</fullName>
        <ecNumber evidence="2">2.7.13.3</ecNumber>
    </recommendedName>
</protein>
<feature type="transmembrane region" description="Helical" evidence="9">
    <location>
        <begin position="168"/>
        <end position="189"/>
    </location>
</feature>
<feature type="domain" description="Histidine kinase/HSP90-like ATPase" evidence="10">
    <location>
        <begin position="336"/>
        <end position="427"/>
    </location>
</feature>
<dbReference type="Proteomes" id="UP000625316">
    <property type="component" value="Unassembled WGS sequence"/>
</dbReference>
<comment type="caution">
    <text evidence="12">The sequence shown here is derived from an EMBL/GenBank/DDBJ whole genome shotgun (WGS) entry which is preliminary data.</text>
</comment>
<evidence type="ECO:0000259" key="11">
    <source>
        <dbReference type="Pfam" id="PF07730"/>
    </source>
</evidence>
<dbReference type="SUPFAM" id="SSF55874">
    <property type="entry name" value="ATPase domain of HSP90 chaperone/DNA topoisomerase II/histidine kinase"/>
    <property type="match status" value="1"/>
</dbReference>